<proteinExistence type="predicted"/>
<dbReference type="PROSITE" id="PS51688">
    <property type="entry name" value="ICA"/>
    <property type="match status" value="1"/>
</dbReference>
<accession>A0A9X8WRW8</accession>
<organism evidence="2 3">
    <name type="scientific">Clostridioides difficile</name>
    <name type="common">Peptoclostridium difficile</name>
    <dbReference type="NCBI Taxonomy" id="1496"/>
    <lineage>
        <taxon>Bacteria</taxon>
        <taxon>Bacillati</taxon>
        <taxon>Bacillota</taxon>
        <taxon>Clostridia</taxon>
        <taxon>Peptostreptococcales</taxon>
        <taxon>Peptostreptococcaceae</taxon>
        <taxon>Clostridioides</taxon>
    </lineage>
</organism>
<sequence>MILDNSPADSWIRITGVIVTYNNTLYQVVDTETNKKYIYWDADNPGTLKVSNVRLPEGNTQFLVVVNDNGKHTEVPINSSIFDISFDGNSRKNTEEQIWGLYETDKKHNEKFVVIEKDIDGIHQTVLEVQEDASHIKENMSLIDQRAENVNILVKEVTKNFGQSQENITLRENINKAIIKLNADLGTFSSNMSNYFNDNEITDEEKEKIDIELNLLDTDKASLYAELQKLIDKTTGVDLVAINTSKTALDTASTNLNSIINSVISDSIITPSDRILAINANAQYNLKINELKNTVDRIYITGMGGSISEEFSQINATAKEIKLEVARVDGVTKTNAAEIKLTKDDITMIVTRNGSGSIVGIKPDKIEFGFNDISNYVEISRSGLTVNQGAIACDILTTPSGHEPIIRLFGSSRSGFAIDARRSDGSSQASAIRLKYDSNNYFWVGYDTAEIYVDGEEHFIVERDDTFVRCGGATFTFTNGDSLGIGYSFYPERSSTDLGCDDYKWRYLYSRSTLSESDKKFKENIVYIKDIKNRTRSSITPTPFLDFIKDEFKPATFDYIVSAEKDRTIADSQIGFIANDFKDSYVGKTFLYDYGEENGLMFSPSGYTTVVATALQEEIQKREELEMIVSELNEKINNLGGY</sequence>
<dbReference type="InterPro" id="IPR030392">
    <property type="entry name" value="S74_ICA"/>
</dbReference>
<feature type="domain" description="Peptidase S74" evidence="1">
    <location>
        <begin position="517"/>
        <end position="629"/>
    </location>
</feature>
<comment type="caution">
    <text evidence="2">The sequence shown here is derived from an EMBL/GenBank/DDBJ whole genome shotgun (WGS) entry which is preliminary data.</text>
</comment>
<name>A0A9X8WRW8_CLODI</name>
<protein>
    <recommendedName>
        <fullName evidence="1">Peptidase S74 domain-containing protein</fullName>
    </recommendedName>
</protein>
<evidence type="ECO:0000259" key="1">
    <source>
        <dbReference type="PROSITE" id="PS51688"/>
    </source>
</evidence>
<dbReference type="EMBL" id="FUPS01000014">
    <property type="protein sequence ID" value="SJT01538.1"/>
    <property type="molecule type" value="Genomic_DNA"/>
</dbReference>
<dbReference type="Proteomes" id="UP000189137">
    <property type="component" value="Unassembled WGS sequence"/>
</dbReference>
<dbReference type="AlphaFoldDB" id="A0A9X8WRW8"/>
<gene>
    <name evidence="2" type="ORF">SAMEA3375112_03438</name>
</gene>
<reference evidence="2 3" key="1">
    <citation type="submission" date="2017-02" db="EMBL/GenBank/DDBJ databases">
        <authorList>
            <consortium name="Pathogen Informatics"/>
        </authorList>
    </citation>
    <scope>NUCLEOTIDE SEQUENCE [LARGE SCALE GENOMIC DNA]</scope>
    <source>
        <strain evidence="2 3">VRECD0157</strain>
    </source>
</reference>
<dbReference type="RefSeq" id="WP_021381337.1">
    <property type="nucleotide sequence ID" value="NZ_CP149699.1"/>
</dbReference>
<evidence type="ECO:0000313" key="2">
    <source>
        <dbReference type="EMBL" id="SJT01538.1"/>
    </source>
</evidence>
<evidence type="ECO:0000313" key="3">
    <source>
        <dbReference type="Proteomes" id="UP000189137"/>
    </source>
</evidence>